<feature type="region of interest" description="Disordered" evidence="12">
    <location>
        <begin position="46"/>
        <end position="76"/>
    </location>
</feature>
<feature type="domain" description="EF-hand" evidence="13">
    <location>
        <begin position="413"/>
        <end position="448"/>
    </location>
</feature>
<keyword evidence="5" id="KW-0496">Mitochondrion</keyword>
<proteinExistence type="inferred from homology"/>
<dbReference type="Proteomes" id="UP000256970">
    <property type="component" value="Unassembled WGS sequence"/>
</dbReference>
<comment type="similarity">
    <text evidence="2">Belongs to the NADH dehydrogenase family.</text>
</comment>
<dbReference type="InterPro" id="IPR036188">
    <property type="entry name" value="FAD/NAD-bd_sf"/>
</dbReference>
<evidence type="ECO:0000256" key="9">
    <source>
        <dbReference type="ARBA" id="ARBA00023027"/>
    </source>
</evidence>
<evidence type="ECO:0000256" key="3">
    <source>
        <dbReference type="ARBA" id="ARBA00012637"/>
    </source>
</evidence>
<dbReference type="STRING" id="3088.A0A383W5L5"/>
<dbReference type="PANTHER" id="PTHR43706">
    <property type="entry name" value="NADH DEHYDROGENASE"/>
    <property type="match status" value="1"/>
</dbReference>
<dbReference type="PROSITE" id="PS50222">
    <property type="entry name" value="EF_HAND_2"/>
    <property type="match status" value="1"/>
</dbReference>
<dbReference type="InterPro" id="IPR054585">
    <property type="entry name" value="NDH2-like_C"/>
</dbReference>
<gene>
    <name evidence="14" type="ORF">BQ4739_LOCUS12613</name>
</gene>
<comment type="catalytic activity">
    <reaction evidence="11">
        <text>a ubiquinone + NADH + H(+) = a ubiquinol + NAD(+)</text>
        <dbReference type="Rhea" id="RHEA:23152"/>
        <dbReference type="Rhea" id="RHEA-COMP:9565"/>
        <dbReference type="Rhea" id="RHEA-COMP:9566"/>
        <dbReference type="ChEBI" id="CHEBI:15378"/>
        <dbReference type="ChEBI" id="CHEBI:16389"/>
        <dbReference type="ChEBI" id="CHEBI:17976"/>
        <dbReference type="ChEBI" id="CHEBI:57540"/>
        <dbReference type="ChEBI" id="CHEBI:57945"/>
    </reaction>
</comment>
<protein>
    <recommendedName>
        <fullName evidence="3">NADH:ubiquinone reductase (non-electrogenic)</fullName>
        <ecNumber evidence="3">1.6.5.9</ecNumber>
    </recommendedName>
</protein>
<dbReference type="PANTHER" id="PTHR43706:SF47">
    <property type="entry name" value="EXTERNAL NADH-UBIQUINONE OXIDOREDUCTASE 1, MITOCHONDRIAL-RELATED"/>
    <property type="match status" value="1"/>
</dbReference>
<keyword evidence="4" id="KW-0285">Flavoprotein</keyword>
<dbReference type="SUPFAM" id="SSF51905">
    <property type="entry name" value="FAD/NAD(P)-binding domain"/>
    <property type="match status" value="2"/>
</dbReference>
<keyword evidence="6" id="KW-0274">FAD</keyword>
<keyword evidence="9" id="KW-0520">NAD</keyword>
<keyword evidence="15" id="KW-1185">Reference proteome</keyword>
<name>A0A383W5L5_TETOB</name>
<organism evidence="14 15">
    <name type="scientific">Tetradesmus obliquus</name>
    <name type="common">Green alga</name>
    <name type="synonym">Acutodesmus obliquus</name>
    <dbReference type="NCBI Taxonomy" id="3088"/>
    <lineage>
        <taxon>Eukaryota</taxon>
        <taxon>Viridiplantae</taxon>
        <taxon>Chlorophyta</taxon>
        <taxon>core chlorophytes</taxon>
        <taxon>Chlorophyceae</taxon>
        <taxon>CS clade</taxon>
        <taxon>Sphaeropleales</taxon>
        <taxon>Scenedesmaceae</taxon>
        <taxon>Tetradesmus</taxon>
    </lineage>
</organism>
<evidence type="ECO:0000256" key="7">
    <source>
        <dbReference type="ARBA" id="ARBA00022946"/>
    </source>
</evidence>
<evidence type="ECO:0000256" key="4">
    <source>
        <dbReference type="ARBA" id="ARBA00022630"/>
    </source>
</evidence>
<dbReference type="EMBL" id="FNXT01001138">
    <property type="protein sequence ID" value="SZX72432.1"/>
    <property type="molecule type" value="Genomic_DNA"/>
</dbReference>
<sequence length="624" mass="68204">MMLSSKYIASGLASNEAVTRRRAAATAPGYICRPVRAARHPALHAKTASGTTLTEAVTKPADTRASSPAGPLDDNVRRQLDGTVALDRPRVVVLGSGWGSMSLVKALPRDIQEKYDVVVVSPRNYFLYTPLLPAVAVGTVEEGSICEPVRLLVKGKGEYYEASCQAINPDTKELTAAFPSHGSSSSPKTFQIKYDLLVVGVGSVNNTFGVKGVEQHCLMFKTIEDAHKLRGQLSDCFERAALPYVSQAERERLLSFLVVGGGPTGIEVAAELHDVIHEDLKGLYPSLMPDVKVRVVELTDHILHSYDRKIGEFVAKQFSRSGTELVLNSKVVKVEEGAIILAGPDGEEKRLPFGTCVWATGIAKSPLVQQLQELFPQQQLHSRCVFTDDHLRVKGSDGSIFACGDAATIHYPSALELTNELFDQADEDKDGRVSLRQLQELLQAAARQDSSLDEHLHYLQAHSNRFAAVVSGIVFGLTHPPGSSQPGGQLLQWQDKLTREEFRAVLDHVDRGLRALPATAQVAKQQGEYIADLLVSGRYSTLQQRLELPTNKGPFKYFHKGSLLYVGGDKAGADLPLVGPLVGYEAGLLWHSYETFAQISLRNQAMVALNWLRTKLFGRNISHI</sequence>
<evidence type="ECO:0000256" key="6">
    <source>
        <dbReference type="ARBA" id="ARBA00022827"/>
    </source>
</evidence>
<evidence type="ECO:0000256" key="11">
    <source>
        <dbReference type="ARBA" id="ARBA00049010"/>
    </source>
</evidence>
<dbReference type="Pfam" id="PF22366">
    <property type="entry name" value="NDH2_C"/>
    <property type="match status" value="1"/>
</dbReference>
<keyword evidence="8" id="KW-0560">Oxidoreductase</keyword>
<keyword evidence="5" id="KW-0999">Mitochondrion inner membrane</keyword>
<comment type="subcellular location">
    <subcellularLocation>
        <location evidence="1">Mitochondrion inner membrane</location>
        <topology evidence="1">Peripheral membrane protein</topology>
    </subcellularLocation>
</comment>
<evidence type="ECO:0000256" key="1">
    <source>
        <dbReference type="ARBA" id="ARBA00004637"/>
    </source>
</evidence>
<dbReference type="GO" id="GO:0005509">
    <property type="term" value="F:calcium ion binding"/>
    <property type="evidence" value="ECO:0007669"/>
    <property type="project" value="InterPro"/>
</dbReference>
<dbReference type="GO" id="GO:0050136">
    <property type="term" value="F:NADH dehydrogenase (quinone) (non-electrogenic) activity"/>
    <property type="evidence" value="ECO:0007669"/>
    <property type="project" value="UniProtKB-EC"/>
</dbReference>
<keyword evidence="5" id="KW-0472">Membrane</keyword>
<dbReference type="AlphaFoldDB" id="A0A383W5L5"/>
<reference evidence="14 15" key="1">
    <citation type="submission" date="2016-10" db="EMBL/GenBank/DDBJ databases">
        <authorList>
            <person name="Cai Z."/>
        </authorList>
    </citation>
    <scope>NUCLEOTIDE SEQUENCE [LARGE SCALE GENOMIC DNA]</scope>
</reference>
<evidence type="ECO:0000256" key="12">
    <source>
        <dbReference type="SAM" id="MobiDB-lite"/>
    </source>
</evidence>
<keyword evidence="7" id="KW-0809">Transit peptide</keyword>
<evidence type="ECO:0000313" key="14">
    <source>
        <dbReference type="EMBL" id="SZX72432.1"/>
    </source>
</evidence>
<dbReference type="GO" id="GO:0005743">
    <property type="term" value="C:mitochondrial inner membrane"/>
    <property type="evidence" value="ECO:0007669"/>
    <property type="project" value="UniProtKB-SubCell"/>
</dbReference>
<dbReference type="InterPro" id="IPR002048">
    <property type="entry name" value="EF_hand_dom"/>
</dbReference>
<comment type="catalytic activity">
    <reaction evidence="10">
        <text>a quinone + NADH + H(+) = a quinol + NAD(+)</text>
        <dbReference type="Rhea" id="RHEA:46160"/>
        <dbReference type="ChEBI" id="CHEBI:15378"/>
        <dbReference type="ChEBI" id="CHEBI:24646"/>
        <dbReference type="ChEBI" id="CHEBI:57540"/>
        <dbReference type="ChEBI" id="CHEBI:57945"/>
        <dbReference type="ChEBI" id="CHEBI:132124"/>
        <dbReference type="EC" id="1.6.5.9"/>
    </reaction>
</comment>
<evidence type="ECO:0000256" key="2">
    <source>
        <dbReference type="ARBA" id="ARBA00005272"/>
    </source>
</evidence>
<evidence type="ECO:0000256" key="8">
    <source>
        <dbReference type="ARBA" id="ARBA00023002"/>
    </source>
</evidence>
<evidence type="ECO:0000313" key="15">
    <source>
        <dbReference type="Proteomes" id="UP000256970"/>
    </source>
</evidence>
<evidence type="ECO:0000256" key="5">
    <source>
        <dbReference type="ARBA" id="ARBA00022792"/>
    </source>
</evidence>
<dbReference type="InterPro" id="IPR023753">
    <property type="entry name" value="FAD/NAD-binding_dom"/>
</dbReference>
<dbReference type="Gene3D" id="3.50.50.100">
    <property type="match status" value="2"/>
</dbReference>
<accession>A0A383W5L5</accession>
<evidence type="ECO:0000256" key="10">
    <source>
        <dbReference type="ARBA" id="ARBA00047599"/>
    </source>
</evidence>
<evidence type="ECO:0000259" key="13">
    <source>
        <dbReference type="PROSITE" id="PS50222"/>
    </source>
</evidence>
<dbReference type="InterPro" id="IPR045024">
    <property type="entry name" value="NDH-2"/>
</dbReference>
<dbReference type="Pfam" id="PF07992">
    <property type="entry name" value="Pyr_redox_2"/>
    <property type="match status" value="1"/>
</dbReference>
<dbReference type="EC" id="1.6.5.9" evidence="3"/>